<dbReference type="EMBL" id="KI682794">
    <property type="protein sequence ID" value="ETL80297.1"/>
    <property type="molecule type" value="Genomic_DNA"/>
</dbReference>
<evidence type="ECO:0000313" key="1">
    <source>
        <dbReference type="EMBL" id="ETL80297.1"/>
    </source>
</evidence>
<name>W2K595_PHYNI</name>
<reference evidence="1" key="1">
    <citation type="submission" date="2013-11" db="EMBL/GenBank/DDBJ databases">
        <title>The Genome Sequence of Phytophthora parasitica CHvinca01.</title>
        <authorList>
            <consortium name="The Broad Institute Genomics Platform"/>
            <person name="Russ C."/>
            <person name="Tyler B."/>
            <person name="Panabieres F."/>
            <person name="Shan W."/>
            <person name="Tripathy S."/>
            <person name="Grunwald N."/>
            <person name="Machado M."/>
            <person name="Johnson C.S."/>
            <person name="Arredondo F."/>
            <person name="Hong C."/>
            <person name="Coffey M."/>
            <person name="Young S.K."/>
            <person name="Zeng Q."/>
            <person name="Gargeya S."/>
            <person name="Fitzgerald M."/>
            <person name="Abouelleil A."/>
            <person name="Alvarado L."/>
            <person name="Chapman S.B."/>
            <person name="Gainer-Dewar J."/>
            <person name="Goldberg J."/>
            <person name="Griggs A."/>
            <person name="Gujja S."/>
            <person name="Hansen M."/>
            <person name="Howarth C."/>
            <person name="Imamovic A."/>
            <person name="Ireland A."/>
            <person name="Larimer J."/>
            <person name="McCowan C."/>
            <person name="Murphy C."/>
            <person name="Pearson M."/>
            <person name="Poon T.W."/>
            <person name="Priest M."/>
            <person name="Roberts A."/>
            <person name="Saif S."/>
            <person name="Shea T."/>
            <person name="Sykes S."/>
            <person name="Wortman J."/>
            <person name="Nusbaum C."/>
            <person name="Birren B."/>
        </authorList>
    </citation>
    <scope>NUCLEOTIDE SEQUENCE [LARGE SCALE GENOMIC DNA]</scope>
    <source>
        <strain evidence="1">CHvinca01</strain>
    </source>
</reference>
<dbReference type="PANTHER" id="PTHR47150:SF5">
    <property type="entry name" value="OS07G0546750 PROTEIN"/>
    <property type="match status" value="1"/>
</dbReference>
<gene>
    <name evidence="1" type="ORF">L917_19198</name>
</gene>
<proteinExistence type="predicted"/>
<dbReference type="OrthoDB" id="79699at2759"/>
<dbReference type="AlphaFoldDB" id="W2K595"/>
<dbReference type="VEuPathDB" id="FungiDB:PPTG_20302"/>
<sequence>MELPVRTADDEDDEIFGMLTDADDELTLSSTLSYCRSGQRLRHRRGSVYDRVKSIARDIQLAHHSIMRGYLGRNPVYDETIFQRRYGLASELSRRVLREVTRSYAYFQQKPDAVGKMGASPEQR</sequence>
<organism evidence="1">
    <name type="scientific">Phytophthora nicotianae</name>
    <name type="common">Potato buckeye rot agent</name>
    <name type="synonym">Phytophthora parasitica</name>
    <dbReference type="NCBI Taxonomy" id="4792"/>
    <lineage>
        <taxon>Eukaryota</taxon>
        <taxon>Sar</taxon>
        <taxon>Stramenopiles</taxon>
        <taxon>Oomycota</taxon>
        <taxon>Peronosporomycetes</taxon>
        <taxon>Peronosporales</taxon>
        <taxon>Peronosporaceae</taxon>
        <taxon>Phytophthora</taxon>
    </lineage>
</organism>
<dbReference type="Proteomes" id="UP000054423">
    <property type="component" value="Unassembled WGS sequence"/>
</dbReference>
<accession>W2K595</accession>
<dbReference type="PANTHER" id="PTHR47150">
    <property type="entry name" value="OS12G0169200 PROTEIN"/>
    <property type="match status" value="1"/>
</dbReference>
<protein>
    <submittedName>
        <fullName evidence="1">Uncharacterized protein</fullName>
    </submittedName>
</protein>